<dbReference type="GO" id="GO:1990351">
    <property type="term" value="C:transporter complex"/>
    <property type="evidence" value="ECO:0007669"/>
    <property type="project" value="TreeGrafter"/>
</dbReference>
<name>A0A974WKC1_9BACT</name>
<dbReference type="InterPro" id="IPR050218">
    <property type="entry name" value="LptD"/>
</dbReference>
<reference evidence="2" key="1">
    <citation type="submission" date="2021-02" db="EMBL/GenBank/DDBJ databases">
        <title>Fulvivirga sp. S481 isolated from sea water.</title>
        <authorList>
            <person name="Bae S.S."/>
            <person name="Baek K."/>
        </authorList>
    </citation>
    <scope>NUCLEOTIDE SEQUENCE</scope>
    <source>
        <strain evidence="2">S481</strain>
    </source>
</reference>
<gene>
    <name evidence="2" type="ORF">JR347_01255</name>
</gene>
<dbReference type="PANTHER" id="PTHR30189">
    <property type="entry name" value="LPS-ASSEMBLY PROTEIN"/>
    <property type="match status" value="1"/>
</dbReference>
<dbReference type="InterPro" id="IPR045659">
    <property type="entry name" value="LptD_2"/>
</dbReference>
<evidence type="ECO:0000313" key="3">
    <source>
        <dbReference type="Proteomes" id="UP000662783"/>
    </source>
</evidence>
<keyword evidence="3" id="KW-1185">Reference proteome</keyword>
<accession>A0A974WKC1</accession>
<dbReference type="Proteomes" id="UP000662783">
    <property type="component" value="Chromosome"/>
</dbReference>
<dbReference type="RefSeq" id="WP_205722254.1">
    <property type="nucleotide sequence ID" value="NZ_CP070608.1"/>
</dbReference>
<sequence length="906" mass="102267">MKFCLLFLFCTIFTIPGLSQNPENELNIQTGDLNEIPVKNDSLLSNDSTVVALDSLSNQNPADSASKPPPKGDIETTIKYSAKDSINFSVDSKIVQLYGDAKIKYGSIELEAENITIDYNNNTLSAKGKVDSTGTKIGFPIFKNGSEVYETKDITYNFKTGRARISEVVTQQGEGYLHGETVYKNAQNELFSIDNSYTTCNLAHPHYRIRAKRTKAIPDDKIVSGPANLEINDVPTPLWLPFGMFPAKNEASSGVIIPSYGEESRRGFFIRGGGYFFDVSDYFKATLTGDLYSKGGHGINFNSVYKKRYAFNGNLNFAYTKIRLSDQIEDESNQNDFRLTWSHNPESKGNSRFNASVNAATSTYNQNNFIGINGDANSNRFDNVTRQLSSNVAYSKTFGNSPFTLGISARHNQDIRTREVDLQLPSLTLNMGNVYPLASETGTGPGWMEKLNLRYTMAGTNQITNNVGRIGADEAQDSIAPFDFDNLGTFFKNAKNGVRHTIPLSTSFKMLKHFTASPSLNYEETWYFESLIWDLDTANQSRAVVVDTLSGFNRISTYSVGTSFNTRLYGTYFFKKGKVEAIRHVMNPNISFNYAPDFSDDRYGYFQRLENENGDELLQSRYQGFVYGSPRTGENASIGLSLNNTLEMKVKAKSDTAEVKSKKVPLLNNFGFSTSYNLVAEEFQLSNFSIRANTSILDNKFNINFNGTIDPYVYILDSINFDTRGRKNVFQRRIDRYAWNNGDGLGQLSQATIAISTNLNPKARNKDNTTNNAIQNSDLNQDDKDFLLANPDSYVDFNIPWSLRLNYSLNFSQRGFEDSNTTQSLRFSGDFSLTEKWKITFNSGYDFENKDFTTTRLGITRDLHCWQMDFNWTPFGRFQSYSFSIHVKSSLLQDLKIDRNRSFFDR</sequence>
<evidence type="ECO:0000259" key="1">
    <source>
        <dbReference type="Pfam" id="PF19838"/>
    </source>
</evidence>
<dbReference type="PANTHER" id="PTHR30189:SF1">
    <property type="entry name" value="LPS-ASSEMBLY PROTEIN LPTD"/>
    <property type="match status" value="1"/>
</dbReference>
<dbReference type="KEGG" id="fuv:JR347_01255"/>
<feature type="domain" description="LPS-assembly protein LptD central" evidence="1">
    <location>
        <begin position="222"/>
        <end position="712"/>
    </location>
</feature>
<dbReference type="GO" id="GO:0009279">
    <property type="term" value="C:cell outer membrane"/>
    <property type="evidence" value="ECO:0007669"/>
    <property type="project" value="TreeGrafter"/>
</dbReference>
<proteinExistence type="predicted"/>
<organism evidence="2 3">
    <name type="scientific">Fulvivirga lutea</name>
    <dbReference type="NCBI Taxonomy" id="2810512"/>
    <lineage>
        <taxon>Bacteria</taxon>
        <taxon>Pseudomonadati</taxon>
        <taxon>Bacteroidota</taxon>
        <taxon>Cytophagia</taxon>
        <taxon>Cytophagales</taxon>
        <taxon>Fulvivirgaceae</taxon>
        <taxon>Fulvivirga</taxon>
    </lineage>
</organism>
<evidence type="ECO:0000313" key="2">
    <source>
        <dbReference type="EMBL" id="QSE97745.1"/>
    </source>
</evidence>
<dbReference type="Gene3D" id="2.60.450.10">
    <property type="entry name" value="Lipopolysaccharide (LPS) transport protein A like domain"/>
    <property type="match status" value="1"/>
</dbReference>
<protein>
    <submittedName>
        <fullName evidence="2">LPS-assembly protein LptD</fullName>
    </submittedName>
</protein>
<dbReference type="Pfam" id="PF19838">
    <property type="entry name" value="LptD_2"/>
    <property type="match status" value="1"/>
</dbReference>
<dbReference type="AlphaFoldDB" id="A0A974WKC1"/>
<dbReference type="EMBL" id="CP070608">
    <property type="protein sequence ID" value="QSE97745.1"/>
    <property type="molecule type" value="Genomic_DNA"/>
</dbReference>